<gene>
    <name evidence="5" type="ORF">O3P69_010966</name>
</gene>
<dbReference type="Pfam" id="PF25057">
    <property type="entry name" value="CUT_N"/>
    <property type="match status" value="1"/>
</dbReference>
<evidence type="ECO:0000313" key="5">
    <source>
        <dbReference type="EMBL" id="KAK8375001.1"/>
    </source>
</evidence>
<dbReference type="Gene3D" id="3.50.4.10">
    <property type="entry name" value="Hepatocyte Growth Factor"/>
    <property type="match status" value="2"/>
</dbReference>
<keyword evidence="6" id="KW-1185">Reference proteome</keyword>
<feature type="transmembrane region" description="Helical" evidence="2">
    <location>
        <begin position="841"/>
        <end position="864"/>
    </location>
</feature>
<feature type="domain" description="Apple" evidence="3">
    <location>
        <begin position="144"/>
        <end position="227"/>
    </location>
</feature>
<evidence type="ECO:0000313" key="6">
    <source>
        <dbReference type="Proteomes" id="UP001487740"/>
    </source>
</evidence>
<dbReference type="AlphaFoldDB" id="A0AAW0SIS7"/>
<dbReference type="PANTHER" id="PTHR47327">
    <property type="entry name" value="FI18240P1-RELATED"/>
    <property type="match status" value="1"/>
</dbReference>
<name>A0AAW0SIS7_SCYPA</name>
<dbReference type="EMBL" id="JARAKH010000154">
    <property type="protein sequence ID" value="KAK8375001.1"/>
    <property type="molecule type" value="Genomic_DNA"/>
</dbReference>
<proteinExistence type="predicted"/>
<accession>A0AAW0SIS7</accession>
<dbReference type="Proteomes" id="UP001487740">
    <property type="component" value="Unassembled WGS sequence"/>
</dbReference>
<feature type="compositionally biased region" description="Low complexity" evidence="1">
    <location>
        <begin position="462"/>
        <end position="480"/>
    </location>
</feature>
<feature type="domain" description="ZP" evidence="4">
    <location>
        <begin position="503"/>
        <end position="735"/>
    </location>
</feature>
<feature type="compositionally biased region" description="Basic residues" evidence="1">
    <location>
        <begin position="739"/>
        <end position="753"/>
    </location>
</feature>
<evidence type="ECO:0000256" key="2">
    <source>
        <dbReference type="SAM" id="Phobius"/>
    </source>
</evidence>
<sequence>MTQSTTEQREWWDGTPDAETFVTRNGRVLGSHDSQWRAELHDGQNNALHKLLSRRVDGKAWSRREGVGDRLQESQGRGGDMVKGRRLWKNLLRFRRGRREVDGGAPCGVVTRRGKNRRGSGETKRSRTDGTLQKLRCLWPDKVCNRPWTFERVPNKELKKHNDAQIFVSSKEYCMAACLNERRFVCRSAEYDYVTLQCQLSQYDRRSAVEGLEMVDREGVDYFENLCLSASDSCHEDEREFEQPQYLGVPLSMISHYVDIHYYVDKELMANSDKACERACIIEKEILCRSFLYKGPPTGSSYNCQLFHLDHYTLPDGPSTFLSTDRPLMDDGQRTGTYYENVCRKARDNMICKQVTTRDNRYITQVMCFDKASISRQVNIEGVEELEPRQVTLPGGDGSTGISGGLIGGGSGGSIGGGVIGGGGSGGVIGGGGSGGLIGGGGGGLIGGGVVGGGSTIYTPKPSTFGSSSSSFSSSHSTPGQGYTQSPNVNCDPTGVCYDVSVHCKDTRIVVDVGTNEPFNGRIYALGRSETCNIQVINSDKFRLDLSLNGQDCNTQSANGVYTNTVVIQHHSIVMTKTDKIYKIRCTYDMTSKNITFGMLPIRDPDMIPITSTPEAPPPKIRILDAALREVETVRIGDILTFRIEIPDTTPYGIFARSCVAMAKDSRSTFQIIDDDGCPVEPSIFPQFKKDGYALQSVYEAFRFTESYGVIFQCNVKYCLGPCEPARCQVGKEQMFSWGRKKRGVSSPRKARGHAQETTKEEAMAEAKALTSTSGDENEMSISQEILVLDFGDEQQAQYRDDPAKPSAGRQANHTHEGPNTYDFEGPDVTLFETCPTRSSVLALAVTCAILLLIYVLTVFYFVMRKWFRPPKSMR</sequence>
<organism evidence="5 6">
    <name type="scientific">Scylla paramamosain</name>
    <name type="common">Mud crab</name>
    <dbReference type="NCBI Taxonomy" id="85552"/>
    <lineage>
        <taxon>Eukaryota</taxon>
        <taxon>Metazoa</taxon>
        <taxon>Ecdysozoa</taxon>
        <taxon>Arthropoda</taxon>
        <taxon>Crustacea</taxon>
        <taxon>Multicrustacea</taxon>
        <taxon>Malacostraca</taxon>
        <taxon>Eumalacostraca</taxon>
        <taxon>Eucarida</taxon>
        <taxon>Decapoda</taxon>
        <taxon>Pleocyemata</taxon>
        <taxon>Brachyura</taxon>
        <taxon>Eubrachyura</taxon>
        <taxon>Portunoidea</taxon>
        <taxon>Portunidae</taxon>
        <taxon>Portuninae</taxon>
        <taxon>Scylla</taxon>
    </lineage>
</organism>
<dbReference type="SMART" id="SM00473">
    <property type="entry name" value="PAN_AP"/>
    <property type="match status" value="2"/>
</dbReference>
<feature type="region of interest" description="Disordered" evidence="1">
    <location>
        <begin position="462"/>
        <end position="486"/>
    </location>
</feature>
<dbReference type="InterPro" id="IPR001507">
    <property type="entry name" value="ZP_dom"/>
</dbReference>
<evidence type="ECO:0000259" key="4">
    <source>
        <dbReference type="PROSITE" id="PS51034"/>
    </source>
</evidence>
<dbReference type="SMART" id="SM00241">
    <property type="entry name" value="ZP"/>
    <property type="match status" value="1"/>
</dbReference>
<dbReference type="CDD" id="cd01099">
    <property type="entry name" value="PAN_AP_HGF"/>
    <property type="match status" value="1"/>
</dbReference>
<keyword evidence="2" id="KW-0472">Membrane</keyword>
<evidence type="ECO:0000259" key="3">
    <source>
        <dbReference type="PROSITE" id="PS50948"/>
    </source>
</evidence>
<keyword evidence="2" id="KW-0812">Transmembrane</keyword>
<dbReference type="PROSITE" id="PS50948">
    <property type="entry name" value="PAN"/>
    <property type="match status" value="2"/>
</dbReference>
<dbReference type="InterPro" id="IPR052774">
    <property type="entry name" value="Celegans_DevNeuronal_Protein"/>
</dbReference>
<feature type="domain" description="Apple" evidence="3">
    <location>
        <begin position="234"/>
        <end position="343"/>
    </location>
</feature>
<feature type="region of interest" description="Disordered" evidence="1">
    <location>
        <begin position="798"/>
        <end position="822"/>
    </location>
</feature>
<dbReference type="InterPro" id="IPR003609">
    <property type="entry name" value="Pan_app"/>
</dbReference>
<feature type="region of interest" description="Disordered" evidence="1">
    <location>
        <begin position="739"/>
        <end position="761"/>
    </location>
</feature>
<protein>
    <recommendedName>
        <fullName evidence="7">ZP domain-containing protein</fullName>
    </recommendedName>
</protein>
<keyword evidence="2" id="KW-1133">Transmembrane helix</keyword>
<reference evidence="5 6" key="1">
    <citation type="submission" date="2023-03" db="EMBL/GenBank/DDBJ databases">
        <title>High-quality genome of Scylla paramamosain provides insights in environmental adaptation.</title>
        <authorList>
            <person name="Zhang L."/>
        </authorList>
    </citation>
    <scope>NUCLEOTIDE SEQUENCE [LARGE SCALE GENOMIC DNA]</scope>
    <source>
        <strain evidence="5">LZ_2023a</strain>
        <tissue evidence="5">Muscle</tissue>
    </source>
</reference>
<comment type="caution">
    <text evidence="5">The sequence shown here is derived from an EMBL/GenBank/DDBJ whole genome shotgun (WGS) entry which is preliminary data.</text>
</comment>
<dbReference type="SUPFAM" id="SSF57414">
    <property type="entry name" value="Hairpin loop containing domain-like"/>
    <property type="match status" value="1"/>
</dbReference>
<evidence type="ECO:0000256" key="1">
    <source>
        <dbReference type="SAM" id="MobiDB-lite"/>
    </source>
</evidence>
<evidence type="ECO:0008006" key="7">
    <source>
        <dbReference type="Google" id="ProtNLM"/>
    </source>
</evidence>
<dbReference type="Pfam" id="PF00024">
    <property type="entry name" value="PAN_1"/>
    <property type="match status" value="2"/>
</dbReference>
<dbReference type="PROSITE" id="PS51034">
    <property type="entry name" value="ZP_2"/>
    <property type="match status" value="1"/>
</dbReference>
<dbReference type="GO" id="GO:0009653">
    <property type="term" value="P:anatomical structure morphogenesis"/>
    <property type="evidence" value="ECO:0007669"/>
    <property type="project" value="TreeGrafter"/>
</dbReference>
<dbReference type="InterPro" id="IPR056953">
    <property type="entry name" value="CUT_N"/>
</dbReference>
<dbReference type="PANTHER" id="PTHR47327:SF1">
    <property type="entry name" value="RE15579P"/>
    <property type="match status" value="1"/>
</dbReference>